<keyword evidence="2" id="KW-1185">Reference proteome</keyword>
<accession>A0ACB7XIV7</accession>
<comment type="caution">
    <text evidence="1">The sequence shown here is derived from an EMBL/GenBank/DDBJ whole genome shotgun (WGS) entry which is preliminary data.</text>
</comment>
<dbReference type="EMBL" id="CM037160">
    <property type="protein sequence ID" value="KAH7840740.1"/>
    <property type="molecule type" value="Genomic_DNA"/>
</dbReference>
<sequence>MLKEMQEKVYPFPDSEVSLMFDQLISLKLIDLPEMKRPEEANKVDDPNYYKFHHLVSHPTSRCFVMKERIVELASQRKLILEEEKEAVATNQTVATLQIETQRLEGFQILKIQFGSLDPIEKIVPCHSIQQLGGNSCAETDDIDDEG</sequence>
<name>A0ACB7XIV7_9ERIC</name>
<evidence type="ECO:0000313" key="1">
    <source>
        <dbReference type="EMBL" id="KAH7840740.1"/>
    </source>
</evidence>
<reference evidence="1 2" key="1">
    <citation type="journal article" date="2021" name="Hortic Res">
        <title>High-quality reference genome and annotation aids understanding of berry development for evergreen blueberry (Vaccinium darrowii).</title>
        <authorList>
            <person name="Yu J."/>
            <person name="Hulse-Kemp A.M."/>
            <person name="Babiker E."/>
            <person name="Staton M."/>
        </authorList>
    </citation>
    <scope>NUCLEOTIDE SEQUENCE [LARGE SCALE GENOMIC DNA]</scope>
    <source>
        <strain evidence="2">cv. NJ 8807/NJ 8810</strain>
        <tissue evidence="1">Young leaf</tissue>
    </source>
</reference>
<dbReference type="Proteomes" id="UP000828048">
    <property type="component" value="Chromosome 10"/>
</dbReference>
<organism evidence="1 2">
    <name type="scientific">Vaccinium darrowii</name>
    <dbReference type="NCBI Taxonomy" id="229202"/>
    <lineage>
        <taxon>Eukaryota</taxon>
        <taxon>Viridiplantae</taxon>
        <taxon>Streptophyta</taxon>
        <taxon>Embryophyta</taxon>
        <taxon>Tracheophyta</taxon>
        <taxon>Spermatophyta</taxon>
        <taxon>Magnoliopsida</taxon>
        <taxon>eudicotyledons</taxon>
        <taxon>Gunneridae</taxon>
        <taxon>Pentapetalae</taxon>
        <taxon>asterids</taxon>
        <taxon>Ericales</taxon>
        <taxon>Ericaceae</taxon>
        <taxon>Vaccinioideae</taxon>
        <taxon>Vaccinieae</taxon>
        <taxon>Vaccinium</taxon>
    </lineage>
</organism>
<proteinExistence type="predicted"/>
<protein>
    <submittedName>
        <fullName evidence="1">Uncharacterized protein</fullName>
    </submittedName>
</protein>
<evidence type="ECO:0000313" key="2">
    <source>
        <dbReference type="Proteomes" id="UP000828048"/>
    </source>
</evidence>
<gene>
    <name evidence="1" type="ORF">Vadar_020967</name>
</gene>